<organism evidence="15 16">
    <name type="scientific">Holtiella tumoricola</name>
    <dbReference type="NCBI Taxonomy" id="3018743"/>
    <lineage>
        <taxon>Bacteria</taxon>
        <taxon>Bacillati</taxon>
        <taxon>Bacillota</taxon>
        <taxon>Clostridia</taxon>
        <taxon>Lachnospirales</taxon>
        <taxon>Cellulosilyticaceae</taxon>
        <taxon>Holtiella</taxon>
    </lineage>
</organism>
<dbReference type="FunFam" id="3.40.50.12160:FF:000006">
    <property type="entry name" value="tRNA-2-methylthio-N(6)-dimethylallyladenosine synthase"/>
    <property type="match status" value="1"/>
</dbReference>
<feature type="binding site" evidence="11">
    <location>
        <position position="42"/>
    </location>
    <ligand>
        <name>[4Fe-4S] cluster</name>
        <dbReference type="ChEBI" id="CHEBI:49883"/>
        <label>1</label>
    </ligand>
</feature>
<evidence type="ECO:0000256" key="5">
    <source>
        <dbReference type="ARBA" id="ARBA00022691"/>
    </source>
</evidence>
<keyword evidence="6 11" id="KW-0819">tRNA processing</keyword>
<dbReference type="EMBL" id="JAQIFT010000040">
    <property type="protein sequence ID" value="MDA3731689.1"/>
    <property type="molecule type" value="Genomic_DNA"/>
</dbReference>
<dbReference type="CDD" id="cd01335">
    <property type="entry name" value="Radical_SAM"/>
    <property type="match status" value="1"/>
</dbReference>
<dbReference type="Gene3D" id="3.40.50.12160">
    <property type="entry name" value="Methylthiotransferase, N-terminal domain"/>
    <property type="match status" value="1"/>
</dbReference>
<feature type="binding site" evidence="11">
    <location>
        <position position="192"/>
    </location>
    <ligand>
        <name>[4Fe-4S] cluster</name>
        <dbReference type="ChEBI" id="CHEBI:49883"/>
        <label>2</label>
        <note>4Fe-4S-S-AdoMet</note>
    </ligand>
</feature>
<feature type="binding site" evidence="11">
    <location>
        <position position="188"/>
    </location>
    <ligand>
        <name>[4Fe-4S] cluster</name>
        <dbReference type="ChEBI" id="CHEBI:49883"/>
        <label>2</label>
        <note>4Fe-4S-S-AdoMet</note>
    </ligand>
</feature>
<dbReference type="AlphaFoldDB" id="A0AA42J0Q3"/>
<dbReference type="PROSITE" id="PS50926">
    <property type="entry name" value="TRAM"/>
    <property type="match status" value="1"/>
</dbReference>
<keyword evidence="5 11" id="KW-0949">S-adenosyl-L-methionine</keyword>
<keyword evidence="4 11" id="KW-0808">Transferase</keyword>
<evidence type="ECO:0000259" key="13">
    <source>
        <dbReference type="PROSITE" id="PS51449"/>
    </source>
</evidence>
<dbReference type="InterPro" id="IPR006638">
    <property type="entry name" value="Elp3/MiaA/NifB-like_rSAM"/>
</dbReference>
<comment type="subcellular location">
    <subcellularLocation>
        <location evidence="11">Cytoplasm</location>
    </subcellularLocation>
</comment>
<dbReference type="InterPro" id="IPR006463">
    <property type="entry name" value="MiaB_methiolase"/>
</dbReference>
<keyword evidence="9 11" id="KW-0411">Iron-sulfur</keyword>
<evidence type="ECO:0000256" key="1">
    <source>
        <dbReference type="ARBA" id="ARBA00003234"/>
    </source>
</evidence>
<evidence type="ECO:0000313" key="16">
    <source>
        <dbReference type="Proteomes" id="UP001169242"/>
    </source>
</evidence>
<comment type="function">
    <text evidence="1 11">Catalyzes the methylthiolation of N6-(dimethylallyl)adenosine (i(6)A), leading to the formation of 2-methylthio-N6-(dimethylallyl)adenosine (ms(2)i(6)A) at position 37 in tRNAs that read codons beginning with uridine.</text>
</comment>
<keyword evidence="8 11" id="KW-0408">Iron</keyword>
<evidence type="ECO:0000256" key="11">
    <source>
        <dbReference type="HAMAP-Rule" id="MF_01864"/>
    </source>
</evidence>
<dbReference type="SMART" id="SM00729">
    <property type="entry name" value="Elp3"/>
    <property type="match status" value="1"/>
</dbReference>
<dbReference type="RefSeq" id="WP_271012051.1">
    <property type="nucleotide sequence ID" value="NZ_JAQIFT010000040.1"/>
</dbReference>
<evidence type="ECO:0000256" key="10">
    <source>
        <dbReference type="ARBA" id="ARBA00033765"/>
    </source>
</evidence>
<dbReference type="PROSITE" id="PS01278">
    <property type="entry name" value="MTTASE_RADICAL"/>
    <property type="match status" value="1"/>
</dbReference>
<evidence type="ECO:0000259" key="14">
    <source>
        <dbReference type="PROSITE" id="PS51918"/>
    </source>
</evidence>
<evidence type="ECO:0000256" key="6">
    <source>
        <dbReference type="ARBA" id="ARBA00022694"/>
    </source>
</evidence>
<sequence length="474" mass="54237">MGKRQTIEISTAEAKRQMDIISQLSHHIKDKGLKYFTQTFGCQMNAHDSEKIQGMLTQMGYTETDKEAEADLILYNTCCVRENAENKIFGKLGYLKKLKRLKPDLMIALCGCMMQQDIILENLKKNYRHVDIIFGTYNIYKLPELLQTRFETGKKVIDIWDSHQDIVEDLPSERKFLFKACVNIMYGCNNFCTYCIVPYVRGRERSREPQDILKEIRTLVEDGVKEIMLLGQNVNSYGKTLDTPMSFADLIREVNKIEGLERIRFMTSHPKDLSDDLIAAMAECDKVCNSLHLPFQAGSTNVLTRMNRRYTKEQYLELVRKVKAAMPDIALTTDIIVAFPGETDEDFEETMDVVRQVRFSGAFTFVYSKRTGTPAATMEDQIPEEVSKERFNRLLDLVNSTQAEHMQSFIGKVTDVLLEEVNKQDATLLSGRTSEGILVHVKADQSFIGEIVNIKIISAKTHYLMGELVSDECE</sequence>
<protein>
    <recommendedName>
        <fullName evidence="10 11">tRNA-2-methylthio-N(6)-dimethylallyladenosine synthase</fullName>
        <ecNumber evidence="10 11">2.8.4.3</ecNumber>
    </recommendedName>
    <alternativeName>
        <fullName evidence="11">(Dimethylallyl)adenosine tRNA methylthiotransferase MiaB</fullName>
    </alternativeName>
    <alternativeName>
        <fullName evidence="11">tRNA-i(6)A37 methylthiotransferase</fullName>
    </alternativeName>
</protein>
<dbReference type="NCBIfam" id="TIGR01574">
    <property type="entry name" value="miaB-methiolase"/>
    <property type="match status" value="1"/>
</dbReference>
<keyword evidence="3 11" id="KW-0963">Cytoplasm</keyword>
<dbReference type="GO" id="GO:0051539">
    <property type="term" value="F:4 iron, 4 sulfur cluster binding"/>
    <property type="evidence" value="ECO:0007669"/>
    <property type="project" value="UniProtKB-UniRule"/>
</dbReference>
<dbReference type="InterPro" id="IPR038135">
    <property type="entry name" value="Methylthiotransferase_N_sf"/>
</dbReference>
<evidence type="ECO:0000256" key="4">
    <source>
        <dbReference type="ARBA" id="ARBA00022679"/>
    </source>
</evidence>
<evidence type="ECO:0000256" key="2">
    <source>
        <dbReference type="ARBA" id="ARBA00022485"/>
    </source>
</evidence>
<dbReference type="InterPro" id="IPR002792">
    <property type="entry name" value="TRAM_dom"/>
</dbReference>
<evidence type="ECO:0000256" key="8">
    <source>
        <dbReference type="ARBA" id="ARBA00023004"/>
    </source>
</evidence>
<dbReference type="SUPFAM" id="SSF102114">
    <property type="entry name" value="Radical SAM enzymes"/>
    <property type="match status" value="1"/>
</dbReference>
<dbReference type="InterPro" id="IPR023404">
    <property type="entry name" value="rSAM_horseshoe"/>
</dbReference>
<feature type="binding site" evidence="11">
    <location>
        <position position="78"/>
    </location>
    <ligand>
        <name>[4Fe-4S] cluster</name>
        <dbReference type="ChEBI" id="CHEBI:49883"/>
        <label>1</label>
    </ligand>
</feature>
<feature type="binding site" evidence="11">
    <location>
        <position position="195"/>
    </location>
    <ligand>
        <name>[4Fe-4S] cluster</name>
        <dbReference type="ChEBI" id="CHEBI:49883"/>
        <label>2</label>
        <note>4Fe-4S-S-AdoMet</note>
    </ligand>
</feature>
<keyword evidence="7 11" id="KW-0479">Metal-binding</keyword>
<dbReference type="SFLD" id="SFLDS00029">
    <property type="entry name" value="Radical_SAM"/>
    <property type="match status" value="1"/>
</dbReference>
<dbReference type="InterPro" id="IPR007197">
    <property type="entry name" value="rSAM"/>
</dbReference>
<dbReference type="InterPro" id="IPR020612">
    <property type="entry name" value="Methylthiotransferase_CS"/>
</dbReference>
<dbReference type="HAMAP" id="MF_01864">
    <property type="entry name" value="tRNA_metthiotr_MiaB"/>
    <property type="match status" value="1"/>
</dbReference>
<feature type="domain" description="Radical SAM core" evidence="14">
    <location>
        <begin position="174"/>
        <end position="404"/>
    </location>
</feature>
<dbReference type="InterPro" id="IPR058240">
    <property type="entry name" value="rSAM_sf"/>
</dbReference>
<gene>
    <name evidence="11 15" type="primary">miaB</name>
    <name evidence="15" type="ORF">PBV87_09390</name>
</gene>
<reference evidence="15" key="1">
    <citation type="journal article" date="2023" name="Int. J. Syst. Evol. Microbiol.">
        <title>&lt;i&gt;Holtiella tumoricola&lt;/i&gt; gen. nov. sp. nov., isolated from a human clinical sample.</title>
        <authorList>
            <person name="Allen-Vercoe E."/>
            <person name="Daigneault M.C."/>
            <person name="Vancuren S.J."/>
            <person name="Cochrane K."/>
            <person name="O'Neal L.L."/>
            <person name="Sankaranarayanan K."/>
            <person name="Lawson P.A."/>
        </authorList>
    </citation>
    <scope>NUCLEOTIDE SEQUENCE</scope>
    <source>
        <strain evidence="15">CC70A</strain>
    </source>
</reference>
<dbReference type="InterPro" id="IPR013848">
    <property type="entry name" value="Methylthiotransferase_N"/>
</dbReference>
<keyword evidence="2 11" id="KW-0004">4Fe-4S</keyword>
<dbReference type="Pfam" id="PF00919">
    <property type="entry name" value="UPF0004"/>
    <property type="match status" value="1"/>
</dbReference>
<dbReference type="Pfam" id="PF04055">
    <property type="entry name" value="Radical_SAM"/>
    <property type="match status" value="1"/>
</dbReference>
<comment type="catalytic activity">
    <reaction evidence="11">
        <text>N(6)-dimethylallyladenosine(37) in tRNA + (sulfur carrier)-SH + AH2 + 2 S-adenosyl-L-methionine = 2-methylsulfanyl-N(6)-dimethylallyladenosine(37) in tRNA + (sulfur carrier)-H + 5'-deoxyadenosine + L-methionine + A + S-adenosyl-L-homocysteine + 2 H(+)</text>
        <dbReference type="Rhea" id="RHEA:37067"/>
        <dbReference type="Rhea" id="RHEA-COMP:10375"/>
        <dbReference type="Rhea" id="RHEA-COMP:10376"/>
        <dbReference type="Rhea" id="RHEA-COMP:14737"/>
        <dbReference type="Rhea" id="RHEA-COMP:14739"/>
        <dbReference type="ChEBI" id="CHEBI:13193"/>
        <dbReference type="ChEBI" id="CHEBI:15378"/>
        <dbReference type="ChEBI" id="CHEBI:17319"/>
        <dbReference type="ChEBI" id="CHEBI:17499"/>
        <dbReference type="ChEBI" id="CHEBI:29917"/>
        <dbReference type="ChEBI" id="CHEBI:57844"/>
        <dbReference type="ChEBI" id="CHEBI:57856"/>
        <dbReference type="ChEBI" id="CHEBI:59789"/>
        <dbReference type="ChEBI" id="CHEBI:64428"/>
        <dbReference type="ChEBI" id="CHEBI:74415"/>
        <dbReference type="ChEBI" id="CHEBI:74417"/>
        <dbReference type="EC" id="2.8.4.3"/>
    </reaction>
</comment>
<evidence type="ECO:0000256" key="3">
    <source>
        <dbReference type="ARBA" id="ARBA00022490"/>
    </source>
</evidence>
<dbReference type="InterPro" id="IPR005839">
    <property type="entry name" value="Methylthiotransferase"/>
</dbReference>
<feature type="domain" description="TRAM" evidence="12">
    <location>
        <begin position="407"/>
        <end position="470"/>
    </location>
</feature>
<evidence type="ECO:0000256" key="7">
    <source>
        <dbReference type="ARBA" id="ARBA00022723"/>
    </source>
</evidence>
<evidence type="ECO:0000313" key="15">
    <source>
        <dbReference type="EMBL" id="MDA3731689.1"/>
    </source>
</evidence>
<dbReference type="SFLD" id="SFLDG01082">
    <property type="entry name" value="B12-binding_domain_containing"/>
    <property type="match status" value="1"/>
</dbReference>
<dbReference type="EC" id="2.8.4.3" evidence="10 11"/>
<evidence type="ECO:0000256" key="9">
    <source>
        <dbReference type="ARBA" id="ARBA00023014"/>
    </source>
</evidence>
<comment type="caution">
    <text evidence="15">The sequence shown here is derived from an EMBL/GenBank/DDBJ whole genome shotgun (WGS) entry which is preliminary data.</text>
</comment>
<feature type="binding site" evidence="11">
    <location>
        <position position="112"/>
    </location>
    <ligand>
        <name>[4Fe-4S] cluster</name>
        <dbReference type="ChEBI" id="CHEBI:49883"/>
        <label>1</label>
    </ligand>
</feature>
<proteinExistence type="inferred from homology"/>
<feature type="domain" description="MTTase N-terminal" evidence="13">
    <location>
        <begin position="33"/>
        <end position="151"/>
    </location>
</feature>
<keyword evidence="16" id="KW-1185">Reference proteome</keyword>
<dbReference type="Gene3D" id="3.80.30.20">
    <property type="entry name" value="tm_1862 like domain"/>
    <property type="match status" value="1"/>
</dbReference>
<dbReference type="GO" id="GO:0035597">
    <property type="term" value="F:tRNA-2-methylthio-N(6)-dimethylallyladenosine(37) synthase activity"/>
    <property type="evidence" value="ECO:0007669"/>
    <property type="project" value="UniProtKB-EC"/>
</dbReference>
<dbReference type="FunFam" id="3.80.30.20:FF:000001">
    <property type="entry name" value="tRNA-2-methylthio-N(6)-dimethylallyladenosine synthase 2"/>
    <property type="match status" value="1"/>
</dbReference>
<dbReference type="SFLD" id="SFLDF00273">
    <property type="entry name" value="(dimethylallyl)adenosine_tRNA"/>
    <property type="match status" value="1"/>
</dbReference>
<dbReference type="PROSITE" id="PS51449">
    <property type="entry name" value="MTTASE_N"/>
    <property type="match status" value="1"/>
</dbReference>
<dbReference type="PROSITE" id="PS51918">
    <property type="entry name" value="RADICAL_SAM"/>
    <property type="match status" value="1"/>
</dbReference>
<comment type="subunit">
    <text evidence="11">Monomer.</text>
</comment>
<name>A0AA42J0Q3_9FIRM</name>
<dbReference type="SFLD" id="SFLDG01061">
    <property type="entry name" value="methylthiotransferase"/>
    <property type="match status" value="1"/>
</dbReference>
<dbReference type="Proteomes" id="UP001169242">
    <property type="component" value="Unassembled WGS sequence"/>
</dbReference>
<dbReference type="GO" id="GO:0005829">
    <property type="term" value="C:cytosol"/>
    <property type="evidence" value="ECO:0007669"/>
    <property type="project" value="TreeGrafter"/>
</dbReference>
<dbReference type="PANTHER" id="PTHR43020">
    <property type="entry name" value="CDK5 REGULATORY SUBUNIT-ASSOCIATED PROTEIN 1"/>
    <property type="match status" value="1"/>
</dbReference>
<dbReference type="GO" id="GO:0046872">
    <property type="term" value="F:metal ion binding"/>
    <property type="evidence" value="ECO:0007669"/>
    <property type="project" value="UniProtKB-KW"/>
</dbReference>
<accession>A0AA42J0Q3</accession>
<dbReference type="PANTHER" id="PTHR43020:SF2">
    <property type="entry name" value="MITOCHONDRIAL TRNA METHYLTHIOTRANSFERASE CDK5RAP1"/>
    <property type="match status" value="1"/>
</dbReference>
<dbReference type="NCBIfam" id="TIGR00089">
    <property type="entry name" value="MiaB/RimO family radical SAM methylthiotransferase"/>
    <property type="match status" value="1"/>
</dbReference>
<comment type="cofactor">
    <cofactor evidence="11">
        <name>[4Fe-4S] cluster</name>
        <dbReference type="ChEBI" id="CHEBI:49883"/>
    </cofactor>
    <text evidence="11">Binds 2 [4Fe-4S] clusters. One cluster is coordinated with 3 cysteines and an exchangeable S-adenosyl-L-methionine.</text>
</comment>
<comment type="similarity">
    <text evidence="11">Belongs to the methylthiotransferase family. MiaB subfamily.</text>
</comment>
<evidence type="ECO:0000259" key="12">
    <source>
        <dbReference type="PROSITE" id="PS50926"/>
    </source>
</evidence>
<dbReference type="Pfam" id="PF01938">
    <property type="entry name" value="TRAM"/>
    <property type="match status" value="1"/>
</dbReference>